<comment type="similarity">
    <text evidence="2 9 10">Belongs to the RecF family.</text>
</comment>
<keyword evidence="8 9" id="KW-0238">DNA-binding</keyword>
<evidence type="ECO:0000256" key="6">
    <source>
        <dbReference type="ARBA" id="ARBA00022741"/>
    </source>
</evidence>
<dbReference type="SUPFAM" id="SSF52540">
    <property type="entry name" value="P-loop containing nucleoside triphosphate hydrolases"/>
    <property type="match status" value="1"/>
</dbReference>
<dbReference type="GO" id="GO:0006302">
    <property type="term" value="P:double-strand break repair"/>
    <property type="evidence" value="ECO:0007669"/>
    <property type="project" value="TreeGrafter"/>
</dbReference>
<comment type="subcellular location">
    <subcellularLocation>
        <location evidence="1 9 10">Cytoplasm</location>
    </subcellularLocation>
</comment>
<keyword evidence="9 10" id="KW-0234">DNA repair</keyword>
<evidence type="ECO:0000256" key="10">
    <source>
        <dbReference type="RuleBase" id="RU000578"/>
    </source>
</evidence>
<dbReference type="InterPro" id="IPR042174">
    <property type="entry name" value="RecF_2"/>
</dbReference>
<dbReference type="PANTHER" id="PTHR32182:SF0">
    <property type="entry name" value="DNA REPLICATION AND REPAIR PROTEIN RECF"/>
    <property type="match status" value="1"/>
</dbReference>
<keyword evidence="9 10" id="KW-0742">SOS response</keyword>
<dbReference type="EMBL" id="JAEKNQ010000021">
    <property type="protein sequence ID" value="MBJ7602649.1"/>
    <property type="molecule type" value="Genomic_DNA"/>
</dbReference>
<dbReference type="GO" id="GO:0000731">
    <property type="term" value="P:DNA synthesis involved in DNA repair"/>
    <property type="evidence" value="ECO:0007669"/>
    <property type="project" value="TreeGrafter"/>
</dbReference>
<dbReference type="Pfam" id="PF02463">
    <property type="entry name" value="SMC_N"/>
    <property type="match status" value="1"/>
</dbReference>
<dbReference type="PANTHER" id="PTHR32182">
    <property type="entry name" value="DNA REPLICATION AND REPAIR PROTEIN RECF"/>
    <property type="match status" value="1"/>
</dbReference>
<evidence type="ECO:0000256" key="3">
    <source>
        <dbReference type="ARBA" id="ARBA00020170"/>
    </source>
</evidence>
<comment type="caution">
    <text evidence="12">The sequence shown here is derived from an EMBL/GenBank/DDBJ whole genome shotgun (WGS) entry which is preliminary data.</text>
</comment>
<organism evidence="12 13">
    <name type="scientific">Candidatus Dormiibacter inghamiae</name>
    <dbReference type="NCBI Taxonomy" id="3127013"/>
    <lineage>
        <taxon>Bacteria</taxon>
        <taxon>Bacillati</taxon>
        <taxon>Candidatus Dormiibacterota</taxon>
        <taxon>Candidatus Dormibacteria</taxon>
        <taxon>Candidatus Dormibacterales</taxon>
        <taxon>Candidatus Dormibacteraceae</taxon>
        <taxon>Candidatus Dormiibacter</taxon>
    </lineage>
</organism>
<dbReference type="Proteomes" id="UP000620075">
    <property type="component" value="Unassembled WGS sequence"/>
</dbReference>
<dbReference type="InterPro" id="IPR001238">
    <property type="entry name" value="DNA-binding_RecF"/>
</dbReference>
<comment type="function">
    <text evidence="9 10">The RecF protein is involved in DNA metabolism; it is required for DNA replication and normal SOS inducibility. RecF binds preferentially to single-stranded, linear DNA. It also seems to bind ATP.</text>
</comment>
<dbReference type="InterPro" id="IPR003395">
    <property type="entry name" value="RecF/RecN/SMC_N"/>
</dbReference>
<accession>A0A934K9W4</accession>
<dbReference type="Gene3D" id="3.40.50.300">
    <property type="entry name" value="P-loop containing nucleotide triphosphate hydrolases"/>
    <property type="match status" value="1"/>
</dbReference>
<protein>
    <recommendedName>
        <fullName evidence="3 9">DNA replication and repair protein RecF</fullName>
    </recommendedName>
</protein>
<keyword evidence="5 9" id="KW-0235">DNA replication</keyword>
<sequence length="361" mass="39607">MLLKHLELRNYRNYARVELDPGPGLNLFLGANGQGKTNLLEAVALLALSASPRAGRDAELIGDLASEARVQAQVESGGRLLEIRIDFVADGNRTRRRIEVDGQPRRALDLPGAFRVTLFWPDDLDLIKAGPEHRRRLLNQLLVQVRPGYARTLARYARTLEQRNRLLKQVAVGDQPEDSLDVWDIQLVALGEELRAAREEAVANLAPLASAAHSAISGGELLEISYVGTELELAQALAVARREDLRRGVSTVGPHRDDVLFILEGREARAYASQGQQRSAVVSVKLAEAQVIAELTGETPVLLLDDVLSELDADRRRELLRRLLEPGQVIVTSVEAEPFPPALVALARVLCIDSGKLLHCA</sequence>
<dbReference type="AlphaFoldDB" id="A0A934K9W4"/>
<keyword evidence="7 9" id="KW-0067">ATP-binding</keyword>
<dbReference type="GO" id="GO:0003697">
    <property type="term" value="F:single-stranded DNA binding"/>
    <property type="evidence" value="ECO:0007669"/>
    <property type="project" value="UniProtKB-UniRule"/>
</dbReference>
<evidence type="ECO:0000313" key="12">
    <source>
        <dbReference type="EMBL" id="MBJ7602649.1"/>
    </source>
</evidence>
<gene>
    <name evidence="9 12" type="primary">recF</name>
    <name evidence="12" type="ORF">JF888_05580</name>
</gene>
<dbReference type="RefSeq" id="WP_338177353.1">
    <property type="nucleotide sequence ID" value="NZ_JAEKNQ010000021.1"/>
</dbReference>
<dbReference type="InterPro" id="IPR018078">
    <property type="entry name" value="DNA-binding_RecF_CS"/>
</dbReference>
<proteinExistence type="inferred from homology"/>
<evidence type="ECO:0000313" key="13">
    <source>
        <dbReference type="Proteomes" id="UP000620075"/>
    </source>
</evidence>
<dbReference type="GO" id="GO:0009432">
    <property type="term" value="P:SOS response"/>
    <property type="evidence" value="ECO:0007669"/>
    <property type="project" value="UniProtKB-UniRule"/>
</dbReference>
<feature type="domain" description="RecF/RecN/SMC N-terminal" evidence="11">
    <location>
        <begin position="3"/>
        <end position="339"/>
    </location>
</feature>
<dbReference type="NCBIfam" id="TIGR00611">
    <property type="entry name" value="recf"/>
    <property type="match status" value="1"/>
</dbReference>
<keyword evidence="4 9" id="KW-0963">Cytoplasm</keyword>
<keyword evidence="6 9" id="KW-0547">Nucleotide-binding</keyword>
<dbReference type="PROSITE" id="PS00618">
    <property type="entry name" value="RECF_2"/>
    <property type="match status" value="1"/>
</dbReference>
<reference evidence="12 13" key="1">
    <citation type="submission" date="2020-10" db="EMBL/GenBank/DDBJ databases">
        <title>Ca. Dormibacterota MAGs.</title>
        <authorList>
            <person name="Montgomery K."/>
        </authorList>
    </citation>
    <scope>NUCLEOTIDE SEQUENCE [LARGE SCALE GENOMIC DNA]</scope>
    <source>
        <strain evidence="12">SC8811_S16_3</strain>
    </source>
</reference>
<dbReference type="InterPro" id="IPR027417">
    <property type="entry name" value="P-loop_NTPase"/>
</dbReference>
<name>A0A934K9W4_9BACT</name>
<evidence type="ECO:0000256" key="2">
    <source>
        <dbReference type="ARBA" id="ARBA00008016"/>
    </source>
</evidence>
<dbReference type="GO" id="GO:0006260">
    <property type="term" value="P:DNA replication"/>
    <property type="evidence" value="ECO:0007669"/>
    <property type="project" value="UniProtKB-UniRule"/>
</dbReference>
<dbReference type="HAMAP" id="MF_00365">
    <property type="entry name" value="RecF"/>
    <property type="match status" value="1"/>
</dbReference>
<dbReference type="GO" id="GO:0005737">
    <property type="term" value="C:cytoplasm"/>
    <property type="evidence" value="ECO:0007669"/>
    <property type="project" value="UniProtKB-SubCell"/>
</dbReference>
<evidence type="ECO:0000256" key="1">
    <source>
        <dbReference type="ARBA" id="ARBA00004496"/>
    </source>
</evidence>
<dbReference type="Gene3D" id="1.20.1050.90">
    <property type="entry name" value="RecF/RecN/SMC, N-terminal domain"/>
    <property type="match status" value="1"/>
</dbReference>
<evidence type="ECO:0000256" key="9">
    <source>
        <dbReference type="HAMAP-Rule" id="MF_00365"/>
    </source>
</evidence>
<evidence type="ECO:0000259" key="11">
    <source>
        <dbReference type="Pfam" id="PF02463"/>
    </source>
</evidence>
<evidence type="ECO:0000256" key="4">
    <source>
        <dbReference type="ARBA" id="ARBA00022490"/>
    </source>
</evidence>
<feature type="binding site" evidence="9">
    <location>
        <begin position="30"/>
        <end position="37"/>
    </location>
    <ligand>
        <name>ATP</name>
        <dbReference type="ChEBI" id="CHEBI:30616"/>
    </ligand>
</feature>
<evidence type="ECO:0000256" key="7">
    <source>
        <dbReference type="ARBA" id="ARBA00022840"/>
    </source>
</evidence>
<evidence type="ECO:0000256" key="8">
    <source>
        <dbReference type="ARBA" id="ARBA00023125"/>
    </source>
</evidence>
<evidence type="ECO:0000256" key="5">
    <source>
        <dbReference type="ARBA" id="ARBA00022705"/>
    </source>
</evidence>
<dbReference type="GO" id="GO:0005524">
    <property type="term" value="F:ATP binding"/>
    <property type="evidence" value="ECO:0007669"/>
    <property type="project" value="UniProtKB-UniRule"/>
</dbReference>
<keyword evidence="9 10" id="KW-0227">DNA damage</keyword>